<dbReference type="PANTHER" id="PTHR11986:SF79">
    <property type="entry name" value="ACETYLORNITHINE AMINOTRANSFERASE, MITOCHONDRIAL"/>
    <property type="match status" value="1"/>
</dbReference>
<evidence type="ECO:0000256" key="4">
    <source>
        <dbReference type="ARBA" id="ARBA00022898"/>
    </source>
</evidence>
<sequence length="390" mass="41003">MAGTLSRLYGGRGIALTYGEGAYVWDGGGRRYIDFFNGHGAALFGHANPVLMEALSEASRGVWSCGAGYESPVREELAAILGGELGDGMVFLCNSGTEAIEGALKLAAALGGKRHEIIACRRGFHGRSCGALGLTFNPKYRAPFASLIPAAKHYAPEDIPAKISNETLAVFIEPVQGEGGVYPIPEEVGRAITESCHAHGVLLIADEVQSGLGRCGSFFASPARGLAPDIICLAKGLAGGMPAGAVIWRGELGDFPPHSHGSTYGGNELTARVSLAALKYIKENNLCAHAAKVGAFIREEILRRNIPLVSDVRGAGLLIGVETDIPSQDIVKALQENGLLSLAAGPRVVRFLPSFAVTEETAREAIDIFEKTMNGIQAQRGAGRTQPEGR</sequence>
<dbReference type="CDD" id="cd00610">
    <property type="entry name" value="OAT_like"/>
    <property type="match status" value="1"/>
</dbReference>
<dbReference type="InterPro" id="IPR049704">
    <property type="entry name" value="Aminotrans_3_PPA_site"/>
</dbReference>
<evidence type="ECO:0000313" key="6">
    <source>
        <dbReference type="EMBL" id="ANZ45939.1"/>
    </source>
</evidence>
<dbReference type="InterPro" id="IPR050103">
    <property type="entry name" value="Class-III_PLP-dep_AT"/>
</dbReference>
<organism evidence="6 7">
    <name type="scientific">Cloacibacillus porcorum</name>
    <dbReference type="NCBI Taxonomy" id="1197717"/>
    <lineage>
        <taxon>Bacteria</taxon>
        <taxon>Thermotogati</taxon>
        <taxon>Synergistota</taxon>
        <taxon>Synergistia</taxon>
        <taxon>Synergistales</taxon>
        <taxon>Synergistaceae</taxon>
        <taxon>Cloacibacillus</taxon>
    </lineage>
</organism>
<dbReference type="RefSeq" id="WP_066747167.1">
    <property type="nucleotide sequence ID" value="NZ_CP016757.1"/>
</dbReference>
<dbReference type="GO" id="GO:0030170">
    <property type="term" value="F:pyridoxal phosphate binding"/>
    <property type="evidence" value="ECO:0007669"/>
    <property type="project" value="InterPro"/>
</dbReference>
<dbReference type="KEGG" id="cpor:BED41_13065"/>
<evidence type="ECO:0000313" key="7">
    <source>
        <dbReference type="Proteomes" id="UP000093044"/>
    </source>
</evidence>
<dbReference type="SUPFAM" id="SSF53383">
    <property type="entry name" value="PLP-dependent transferases"/>
    <property type="match status" value="1"/>
</dbReference>
<proteinExistence type="inferred from homology"/>
<dbReference type="OrthoDB" id="1906at2"/>
<dbReference type="InterPro" id="IPR015424">
    <property type="entry name" value="PyrdxlP-dep_Trfase"/>
</dbReference>
<dbReference type="GO" id="GO:0042802">
    <property type="term" value="F:identical protein binding"/>
    <property type="evidence" value="ECO:0007669"/>
    <property type="project" value="TreeGrafter"/>
</dbReference>
<dbReference type="Gene3D" id="3.90.1150.10">
    <property type="entry name" value="Aspartate Aminotransferase, domain 1"/>
    <property type="match status" value="1"/>
</dbReference>
<dbReference type="EMBL" id="CP016757">
    <property type="protein sequence ID" value="ANZ45939.1"/>
    <property type="molecule type" value="Genomic_DNA"/>
</dbReference>
<comment type="cofactor">
    <cofactor evidence="1">
        <name>pyridoxal 5'-phosphate</name>
        <dbReference type="ChEBI" id="CHEBI:597326"/>
    </cofactor>
</comment>
<dbReference type="PANTHER" id="PTHR11986">
    <property type="entry name" value="AMINOTRANSFERASE CLASS III"/>
    <property type="match status" value="1"/>
</dbReference>
<evidence type="ECO:0000256" key="1">
    <source>
        <dbReference type="ARBA" id="ARBA00001933"/>
    </source>
</evidence>
<gene>
    <name evidence="6" type="ORF">BED41_13065</name>
</gene>
<dbReference type="InterPro" id="IPR015422">
    <property type="entry name" value="PyrdxlP-dep_Trfase_small"/>
</dbReference>
<dbReference type="GO" id="GO:0008483">
    <property type="term" value="F:transaminase activity"/>
    <property type="evidence" value="ECO:0007669"/>
    <property type="project" value="UniProtKB-KW"/>
</dbReference>
<dbReference type="InterPro" id="IPR005814">
    <property type="entry name" value="Aminotrans_3"/>
</dbReference>
<evidence type="ECO:0000256" key="3">
    <source>
        <dbReference type="ARBA" id="ARBA00022679"/>
    </source>
</evidence>
<dbReference type="InterPro" id="IPR015421">
    <property type="entry name" value="PyrdxlP-dep_Trfase_major"/>
</dbReference>
<dbReference type="Proteomes" id="UP000093044">
    <property type="component" value="Chromosome"/>
</dbReference>
<keyword evidence="7" id="KW-1185">Reference proteome</keyword>
<protein>
    <submittedName>
        <fullName evidence="6">Aminotransferase class III</fullName>
    </submittedName>
</protein>
<dbReference type="Pfam" id="PF00202">
    <property type="entry name" value="Aminotran_3"/>
    <property type="match status" value="1"/>
</dbReference>
<dbReference type="GeneID" id="83058776"/>
<dbReference type="STRING" id="1197717.BED41_13065"/>
<dbReference type="AlphaFoldDB" id="A0A1B2I7J1"/>
<dbReference type="PIRSF" id="PIRSF000521">
    <property type="entry name" value="Transaminase_4ab_Lys_Orn"/>
    <property type="match status" value="1"/>
</dbReference>
<dbReference type="PROSITE" id="PS00600">
    <property type="entry name" value="AA_TRANSFER_CLASS_3"/>
    <property type="match status" value="1"/>
</dbReference>
<accession>A0A1B2I7J1</accession>
<keyword evidence="4 5" id="KW-0663">Pyridoxal phosphate</keyword>
<comment type="similarity">
    <text evidence="5">Belongs to the class-III pyridoxal-phosphate-dependent aminotransferase family.</text>
</comment>
<evidence type="ECO:0000256" key="2">
    <source>
        <dbReference type="ARBA" id="ARBA00022576"/>
    </source>
</evidence>
<reference evidence="6" key="1">
    <citation type="submission" date="2016-08" db="EMBL/GenBank/DDBJ databases">
        <title>Complete genome of Cloacibacillus porcorum.</title>
        <authorList>
            <person name="Looft T."/>
            <person name="Bayles D.O."/>
            <person name="Alt D.P."/>
        </authorList>
    </citation>
    <scope>NUCLEOTIDE SEQUENCE [LARGE SCALE GENOMIC DNA]</scope>
    <source>
        <strain evidence="6">CL-84</strain>
    </source>
</reference>
<keyword evidence="3 6" id="KW-0808">Transferase</keyword>
<keyword evidence="2 6" id="KW-0032">Aminotransferase</keyword>
<dbReference type="FunFam" id="3.40.640.10:FF:000004">
    <property type="entry name" value="Acetylornithine aminotransferase"/>
    <property type="match status" value="1"/>
</dbReference>
<dbReference type="Gene3D" id="3.40.640.10">
    <property type="entry name" value="Type I PLP-dependent aspartate aminotransferase-like (Major domain)"/>
    <property type="match status" value="1"/>
</dbReference>
<evidence type="ECO:0000256" key="5">
    <source>
        <dbReference type="RuleBase" id="RU003560"/>
    </source>
</evidence>
<name>A0A1B2I7J1_9BACT</name>